<dbReference type="Proteomes" id="UP000744769">
    <property type="component" value="Unassembled WGS sequence"/>
</dbReference>
<dbReference type="InterPro" id="IPR025403">
    <property type="entry name" value="TgpA-like_C"/>
</dbReference>
<dbReference type="AlphaFoldDB" id="A0A967EH41"/>
<feature type="domain" description="Protein-glutamine gamma-glutamyltransferase-like C-terminal" evidence="3">
    <location>
        <begin position="139"/>
        <end position="208"/>
    </location>
</feature>
<keyword evidence="2" id="KW-0472">Membrane</keyword>
<organism evidence="4 5">
    <name type="scientific">Metallococcus carri</name>
    <dbReference type="NCBI Taxonomy" id="1656884"/>
    <lineage>
        <taxon>Bacteria</taxon>
        <taxon>Bacillati</taxon>
        <taxon>Actinomycetota</taxon>
        <taxon>Actinomycetes</taxon>
        <taxon>Micrococcales</taxon>
        <taxon>Dermacoccaceae</taxon>
        <taxon>Metallococcus</taxon>
    </lineage>
</organism>
<dbReference type="RefSeq" id="WP_166196110.1">
    <property type="nucleotide sequence ID" value="NZ_JAAOIV010000005.1"/>
</dbReference>
<sequence length="222" mass="23349">MRRGIVGAAAGLLVLVCVLAVGVDSGPLVRTNDVTYTPPRTPTPTGPTGGAPPPPSPRTLDLGGFGVDMVRIVTALLLIGLVVAAVVLAIAVIRALRQRWLDRAKAVHLPTPQQAVTESVDQALEELSVGSPDNAIIACWVGLEQAVRAAGLEHHPSETSAELTLRVLSDLDVDDDALTRLAHLYREARFSSHPLTEGDRAAARAALEQIRTDLGRPVSHAG</sequence>
<evidence type="ECO:0000313" key="4">
    <source>
        <dbReference type="EMBL" id="NHN55893.1"/>
    </source>
</evidence>
<gene>
    <name evidence="4" type="ORF">G9U51_08915</name>
</gene>
<keyword evidence="2" id="KW-1133">Transmembrane helix</keyword>
<evidence type="ECO:0000256" key="2">
    <source>
        <dbReference type="SAM" id="Phobius"/>
    </source>
</evidence>
<keyword evidence="2" id="KW-0812">Transmembrane</keyword>
<dbReference type="EMBL" id="JAAOIV010000005">
    <property type="protein sequence ID" value="NHN55893.1"/>
    <property type="molecule type" value="Genomic_DNA"/>
</dbReference>
<evidence type="ECO:0000256" key="1">
    <source>
        <dbReference type="SAM" id="MobiDB-lite"/>
    </source>
</evidence>
<evidence type="ECO:0000259" key="3">
    <source>
        <dbReference type="Pfam" id="PF13559"/>
    </source>
</evidence>
<proteinExistence type="predicted"/>
<feature type="compositionally biased region" description="Pro residues" evidence="1">
    <location>
        <begin position="39"/>
        <end position="57"/>
    </location>
</feature>
<reference evidence="4" key="1">
    <citation type="submission" date="2020-03" db="EMBL/GenBank/DDBJ databases">
        <title>Draft sequencing of Calidifontibacter sp. DB0510.</title>
        <authorList>
            <person name="Kim D.-U."/>
        </authorList>
    </citation>
    <scope>NUCLEOTIDE SEQUENCE</scope>
    <source>
        <strain evidence="4">DB0510</strain>
    </source>
</reference>
<accession>A0A967EH41</accession>
<protein>
    <submittedName>
        <fullName evidence="4">DUF4129 domain-containing protein</fullName>
    </submittedName>
</protein>
<name>A0A967EH41_9MICO</name>
<comment type="caution">
    <text evidence="4">The sequence shown here is derived from an EMBL/GenBank/DDBJ whole genome shotgun (WGS) entry which is preliminary data.</text>
</comment>
<dbReference type="Pfam" id="PF13559">
    <property type="entry name" value="DUF4129"/>
    <property type="match status" value="1"/>
</dbReference>
<feature type="region of interest" description="Disordered" evidence="1">
    <location>
        <begin position="31"/>
        <end position="59"/>
    </location>
</feature>
<evidence type="ECO:0000313" key="5">
    <source>
        <dbReference type="Proteomes" id="UP000744769"/>
    </source>
</evidence>
<feature type="transmembrane region" description="Helical" evidence="2">
    <location>
        <begin position="72"/>
        <end position="96"/>
    </location>
</feature>
<keyword evidence="5" id="KW-1185">Reference proteome</keyword>